<reference evidence="4 5" key="1">
    <citation type="submission" date="2019-04" db="EMBL/GenBank/DDBJ databases">
        <title>Comparative genomics and transcriptomics to analyze fruiting body development in filamentous ascomycetes.</title>
        <authorList>
            <consortium name="DOE Joint Genome Institute"/>
            <person name="Lutkenhaus R."/>
            <person name="Traeger S."/>
            <person name="Breuer J."/>
            <person name="Kuo A."/>
            <person name="Lipzen A."/>
            <person name="Pangilinan J."/>
            <person name="Dilworth D."/>
            <person name="Sandor L."/>
            <person name="Poggeler S."/>
            <person name="Barry K."/>
            <person name="Grigoriev I.V."/>
            <person name="Nowrousian M."/>
        </authorList>
    </citation>
    <scope>NUCLEOTIDE SEQUENCE [LARGE SCALE GENOMIC DNA]</scope>
    <source>
        <strain evidence="4 5">CBS 389.68</strain>
    </source>
</reference>
<name>A0A4S2N2W3_9PEZI</name>
<dbReference type="PANTHER" id="PTHR11360">
    <property type="entry name" value="MONOCARBOXYLATE TRANSPORTER"/>
    <property type="match status" value="1"/>
</dbReference>
<feature type="transmembrane region" description="Helical" evidence="3">
    <location>
        <begin position="231"/>
        <end position="254"/>
    </location>
</feature>
<feature type="transmembrane region" description="Helical" evidence="3">
    <location>
        <begin position="388"/>
        <end position="408"/>
    </location>
</feature>
<organism evidence="4 5">
    <name type="scientific">Ascodesmis nigricans</name>
    <dbReference type="NCBI Taxonomy" id="341454"/>
    <lineage>
        <taxon>Eukaryota</taxon>
        <taxon>Fungi</taxon>
        <taxon>Dikarya</taxon>
        <taxon>Ascomycota</taxon>
        <taxon>Pezizomycotina</taxon>
        <taxon>Pezizomycetes</taxon>
        <taxon>Pezizales</taxon>
        <taxon>Ascodesmidaceae</taxon>
        <taxon>Ascodesmis</taxon>
    </lineage>
</organism>
<dbReference type="Gene3D" id="1.20.1250.20">
    <property type="entry name" value="MFS general substrate transporter like domains"/>
    <property type="match status" value="2"/>
</dbReference>
<dbReference type="InterPro" id="IPR011701">
    <property type="entry name" value="MFS"/>
</dbReference>
<keyword evidence="3" id="KW-1133">Transmembrane helix</keyword>
<feature type="transmembrane region" description="Helical" evidence="3">
    <location>
        <begin position="360"/>
        <end position="382"/>
    </location>
</feature>
<sequence>MADLGLQLTCSYRAGADPQQLEAEHPPDGGWRAWMQVLGAHITVFCTWGFINGFGVFQSYYVEALNATPSAVSWIGSIQTFLLFSIGTFTGRALDAGYYYHVYRTGSILTILGIFTTSAAKSYWQVVLSQGICCGLGAGLMFCPTIALTSTYFSSRRSLAMGLAATGSATGGIVIAVIVQQLLPKVGFGWTARVIGFVLVVLLGFSNVVLRPRVRARKTGGIIDLEAWKEMTYVCFTIGMFLTFLGLYFAFFYLSSFAKTHLGLPQSTSFTLLIVLNSVGIPGRILPNYVADLIGPLNLLIPMVLIGGILMLVWITIASHTSLLIWAAFYGLFAAAVQSLFPATMASLTKDLSKAGTRMGMVFSVISIACLTGTPVGGAFIQGMEGEYWGAQSFAGGCMIAGGLVLYISRIYKVGWGLGKA</sequence>
<feature type="transmembrane region" description="Helical" evidence="3">
    <location>
        <begin position="297"/>
        <end position="317"/>
    </location>
</feature>
<keyword evidence="3" id="KW-0812">Transmembrane</keyword>
<feature type="transmembrane region" description="Helical" evidence="3">
    <location>
        <begin position="323"/>
        <end position="348"/>
    </location>
</feature>
<dbReference type="AlphaFoldDB" id="A0A4S2N2W3"/>
<dbReference type="Pfam" id="PF07690">
    <property type="entry name" value="MFS_1"/>
    <property type="match status" value="1"/>
</dbReference>
<dbReference type="InterPro" id="IPR050327">
    <property type="entry name" value="Proton-linked_MCT"/>
</dbReference>
<accession>A0A4S2N2W3</accession>
<feature type="transmembrane region" description="Helical" evidence="3">
    <location>
        <begin position="159"/>
        <end position="178"/>
    </location>
</feature>
<dbReference type="GO" id="GO:0022857">
    <property type="term" value="F:transmembrane transporter activity"/>
    <property type="evidence" value="ECO:0007669"/>
    <property type="project" value="InterPro"/>
</dbReference>
<dbReference type="SUPFAM" id="SSF103473">
    <property type="entry name" value="MFS general substrate transporter"/>
    <property type="match status" value="1"/>
</dbReference>
<evidence type="ECO:0000313" key="5">
    <source>
        <dbReference type="Proteomes" id="UP000298138"/>
    </source>
</evidence>
<keyword evidence="5" id="KW-1185">Reference proteome</keyword>
<protein>
    <submittedName>
        <fullName evidence="4">MFS general substrate transporter</fullName>
    </submittedName>
</protein>
<gene>
    <name evidence="4" type="ORF">EX30DRAFT_303783</name>
</gene>
<evidence type="ECO:0000256" key="1">
    <source>
        <dbReference type="ARBA" id="ARBA00004141"/>
    </source>
</evidence>
<dbReference type="OrthoDB" id="6499973at2759"/>
<feature type="transmembrane region" description="Helical" evidence="3">
    <location>
        <begin position="71"/>
        <end position="90"/>
    </location>
</feature>
<dbReference type="InterPro" id="IPR036259">
    <property type="entry name" value="MFS_trans_sf"/>
</dbReference>
<feature type="transmembrane region" description="Helical" evidence="3">
    <location>
        <begin position="126"/>
        <end position="147"/>
    </location>
</feature>
<keyword evidence="3" id="KW-0472">Membrane</keyword>
<dbReference type="GO" id="GO:0016020">
    <property type="term" value="C:membrane"/>
    <property type="evidence" value="ECO:0007669"/>
    <property type="project" value="UniProtKB-SubCell"/>
</dbReference>
<feature type="transmembrane region" description="Helical" evidence="3">
    <location>
        <begin position="33"/>
        <end position="51"/>
    </location>
</feature>
<evidence type="ECO:0000256" key="3">
    <source>
        <dbReference type="SAM" id="Phobius"/>
    </source>
</evidence>
<proteinExistence type="inferred from homology"/>
<comment type="similarity">
    <text evidence="2">Belongs to the major facilitator superfamily. Monocarboxylate porter (TC 2.A.1.13) family.</text>
</comment>
<dbReference type="Proteomes" id="UP000298138">
    <property type="component" value="Unassembled WGS sequence"/>
</dbReference>
<evidence type="ECO:0000256" key="2">
    <source>
        <dbReference type="ARBA" id="ARBA00006727"/>
    </source>
</evidence>
<dbReference type="InParanoid" id="A0A4S2N2W3"/>
<dbReference type="STRING" id="341454.A0A4S2N2W3"/>
<dbReference type="EMBL" id="ML220114">
    <property type="protein sequence ID" value="TGZ83447.1"/>
    <property type="molecule type" value="Genomic_DNA"/>
</dbReference>
<feature type="transmembrane region" description="Helical" evidence="3">
    <location>
        <begin position="190"/>
        <end position="210"/>
    </location>
</feature>
<evidence type="ECO:0000313" key="4">
    <source>
        <dbReference type="EMBL" id="TGZ83447.1"/>
    </source>
</evidence>
<dbReference type="PANTHER" id="PTHR11360:SF130">
    <property type="entry name" value="MAJOR FACILITATOR SUPERFAMILY (MFS) PROFILE DOMAIN-CONTAINING PROTEIN-RELATED"/>
    <property type="match status" value="1"/>
</dbReference>
<comment type="subcellular location">
    <subcellularLocation>
        <location evidence="1">Membrane</location>
        <topology evidence="1">Multi-pass membrane protein</topology>
    </subcellularLocation>
</comment>